<dbReference type="Proteomes" id="UP000185841">
    <property type="component" value="Unassembled WGS sequence"/>
</dbReference>
<reference evidence="2 3" key="1">
    <citation type="submission" date="2017-01" db="EMBL/GenBank/DDBJ databases">
        <authorList>
            <person name="Mah S.A."/>
            <person name="Swanson W.J."/>
            <person name="Moy G.W."/>
            <person name="Vacquier V.D."/>
        </authorList>
    </citation>
    <scope>NUCLEOTIDE SEQUENCE [LARGE SCALE GENOMIC DNA]</scope>
    <source>
        <strain evidence="2 3">RU36E</strain>
    </source>
</reference>
<accession>A0A1N6NLT9</accession>
<dbReference type="EMBL" id="FTMP01000001">
    <property type="protein sequence ID" value="SIP93118.1"/>
    <property type="molecule type" value="Genomic_DNA"/>
</dbReference>
<feature type="chain" id="PRO_5012207340" description="DUF4124 domain-containing protein" evidence="1">
    <location>
        <begin position="22"/>
        <end position="204"/>
    </location>
</feature>
<evidence type="ECO:0000313" key="3">
    <source>
        <dbReference type="Proteomes" id="UP000185841"/>
    </source>
</evidence>
<name>A0A1N6NLT9_AQUAC</name>
<evidence type="ECO:0000313" key="2">
    <source>
        <dbReference type="EMBL" id="SIP93118.1"/>
    </source>
</evidence>
<evidence type="ECO:0000256" key="1">
    <source>
        <dbReference type="SAM" id="SignalP"/>
    </source>
</evidence>
<protein>
    <recommendedName>
        <fullName evidence="4">DUF4124 domain-containing protein</fullName>
    </recommendedName>
</protein>
<dbReference type="RefSeq" id="WP_076423691.1">
    <property type="nucleotide sequence ID" value="NZ_FTMP01000001.1"/>
</dbReference>
<organism evidence="2 3">
    <name type="scientific">Aquipseudomonas alcaligenes</name>
    <name type="common">Pseudomonas alcaligenes</name>
    <dbReference type="NCBI Taxonomy" id="43263"/>
    <lineage>
        <taxon>Bacteria</taxon>
        <taxon>Pseudomonadati</taxon>
        <taxon>Pseudomonadota</taxon>
        <taxon>Gammaproteobacteria</taxon>
        <taxon>Pseudomonadales</taxon>
        <taxon>Pseudomonadaceae</taxon>
        <taxon>Aquipseudomonas</taxon>
    </lineage>
</organism>
<dbReference type="AlphaFoldDB" id="A0A1N6NLT9"/>
<feature type="signal peptide" evidence="1">
    <location>
        <begin position="1"/>
        <end position="21"/>
    </location>
</feature>
<gene>
    <name evidence="2" type="ORF">SAMN05878282_101400</name>
</gene>
<evidence type="ECO:0008006" key="4">
    <source>
        <dbReference type="Google" id="ProtNLM"/>
    </source>
</evidence>
<proteinExistence type="predicted"/>
<keyword evidence="1" id="KW-0732">Signal</keyword>
<sequence>MLRQLVLGSLLLSVAAVSAFAAQPSQEKTSVPTELYRYTDKNGRVVLDRLGVPPEYVSQGYEVLNDKGRVVRVVPPAPSLEERQRQAEEKAKASSDAQLLRIYSEPADVDRALERKLAELNGLISVAQSNLHSLRTQQANLQAKAAEFERSGGQVPEHLLVQIDNIKTEQLGVEKDIQRYQASRKEAEASFAADRARLVELRGE</sequence>